<keyword evidence="1" id="KW-0227">DNA damage</keyword>
<keyword evidence="1" id="KW-0547">Nucleotide-binding</keyword>
<feature type="domain" description="DNA helicase Pif1-like DEAD-box helicase" evidence="2">
    <location>
        <begin position="708"/>
        <end position="924"/>
    </location>
</feature>
<feature type="domain" description="Helitron helicase-like" evidence="3">
    <location>
        <begin position="254"/>
        <end position="436"/>
    </location>
</feature>
<evidence type="ECO:0000313" key="5">
    <source>
        <dbReference type="RefSeq" id="XP_056689190.1"/>
    </source>
</evidence>
<dbReference type="EC" id="5.6.2.3" evidence="1"/>
<evidence type="ECO:0000313" key="4">
    <source>
        <dbReference type="Proteomes" id="UP000813463"/>
    </source>
</evidence>
<dbReference type="SUPFAM" id="SSF52540">
    <property type="entry name" value="P-loop containing nucleoside triphosphate hydrolases"/>
    <property type="match status" value="2"/>
</dbReference>
<comment type="similarity">
    <text evidence="1">Belongs to the helicase family.</text>
</comment>
<keyword evidence="1" id="KW-0347">Helicase</keyword>
<gene>
    <name evidence="5" type="primary">LOC110774775</name>
</gene>
<dbReference type="Gene3D" id="3.40.50.300">
    <property type="entry name" value="P-loop containing nucleotide triphosphate hydrolases"/>
    <property type="match status" value="1"/>
</dbReference>
<dbReference type="Proteomes" id="UP000813463">
    <property type="component" value="Chromosome 1"/>
</dbReference>
<evidence type="ECO:0000256" key="1">
    <source>
        <dbReference type="RuleBase" id="RU363044"/>
    </source>
</evidence>
<dbReference type="InterPro" id="IPR010285">
    <property type="entry name" value="DNA_helicase_pif1-like_DEAD"/>
</dbReference>
<sequence>MWFEERARKDRVTDPKFSQCCMQGKVQLPKLQEPPQTLQNLYKTKGAKSRSFLDNIRAFNMMFAFTSMGGKIDSSVNRGRGPSTFRLHGQNYHRIGSLLPPTGSSPKFSHSSNTKNSLDGAIVEDLRHMLDEHNPLAKAFRGARDRFESNNHHGSVKLKLIGRRESDGRTYNLPTASEVAALIVGYIGSSTEERDIILETQSGQLQRITELHPSYLALQYPLLFPYGEDRYRLGIQLRDTSKRQKRKKLTMREFLAYRIHERRDEAKTLLWARKLLQQFLVDGLTMIESERLCYVRTHQKNLRADNYKNVTKARMGENTNSFSTGKRIVLPSSFTGGARYMVQNYQDAMAICKWYGYPDLFITFTCHPKWPEIMRYVQQRGLKPEDRPDILCRIFKIKLDQLTRDLKDGKIFGGVQSVIYTVEFQKRGLPHAHILLFLNQEQAPCMKDGKCSKHYPKKFNERTTIGDDGYANYRRRNNGRTVEKNGVTLDNRYVVPYNPYLLMKYGAHINVEWYISPCEAVWRILGYDIHYRTPSVQRLSFHLPNEQSIVFEDDEPLDNIINKPGIDQTMFLGWMELNKTDPIARQLTYAEIPTKFVWNKDGSREWSTRKQRLSIGRVYYVPPGSGELYYLSALLNTIQGATCYKDIRIVNGVLYSSFKEACYARGLLDDDKEYIDVCLDPNLYRSKYGNSLETIFFIGKNVSSKYLKEVYEEIMGALAEDKGGVFFLYGYGGTGKTFMWKTLSAAIRCQGEIVLNVASSGIASLLLPEGRTAHSRFAIPINVNEDTTCDIKQIAPLAELLIRTKLIIWDEAPMVNKFCFEALDRSLRDIHRFSNPNSMEQPFGGKVVVFGGDFRQILPVVPKGSRQDIVFAAINSSYLWNFCRVLSLTRNMRLQVGSSEDSNEIREFSEWILRIGDGKEGEPNDGETTIEIPDDVLIRDVATNPVAAIVDSIYPSVLENLDDPKFFQDRAILAPTNECVEEVNEHLLSMISGEHDIRRTENIPKFI</sequence>
<organism evidence="4 5">
    <name type="scientific">Spinacia oleracea</name>
    <name type="common">Spinach</name>
    <dbReference type="NCBI Taxonomy" id="3562"/>
    <lineage>
        <taxon>Eukaryota</taxon>
        <taxon>Viridiplantae</taxon>
        <taxon>Streptophyta</taxon>
        <taxon>Embryophyta</taxon>
        <taxon>Tracheophyta</taxon>
        <taxon>Spermatophyta</taxon>
        <taxon>Magnoliopsida</taxon>
        <taxon>eudicotyledons</taxon>
        <taxon>Gunneridae</taxon>
        <taxon>Pentapetalae</taxon>
        <taxon>Caryophyllales</taxon>
        <taxon>Chenopodiaceae</taxon>
        <taxon>Chenopodioideae</taxon>
        <taxon>Anserineae</taxon>
        <taxon>Spinacia</taxon>
    </lineage>
</organism>
<dbReference type="PANTHER" id="PTHR10492">
    <property type="match status" value="1"/>
</dbReference>
<reference evidence="5" key="2">
    <citation type="submission" date="2025-08" db="UniProtKB">
        <authorList>
            <consortium name="RefSeq"/>
        </authorList>
    </citation>
    <scope>IDENTIFICATION</scope>
    <source>
        <tissue evidence="5">Leaf</tissue>
    </source>
</reference>
<evidence type="ECO:0000259" key="2">
    <source>
        <dbReference type="Pfam" id="PF05970"/>
    </source>
</evidence>
<keyword evidence="1" id="KW-0233">DNA recombination</keyword>
<dbReference type="PANTHER" id="PTHR10492:SF74">
    <property type="entry name" value="ATP-DEPENDENT DNA HELICASE"/>
    <property type="match status" value="1"/>
</dbReference>
<protein>
    <recommendedName>
        <fullName evidence="1">ATP-dependent DNA helicase</fullName>
        <ecNumber evidence="1">5.6.2.3</ecNumber>
    </recommendedName>
</protein>
<proteinExistence type="inferred from homology"/>
<dbReference type="InterPro" id="IPR027417">
    <property type="entry name" value="P-loop_NTPase"/>
</dbReference>
<comment type="cofactor">
    <cofactor evidence="1">
        <name>Mg(2+)</name>
        <dbReference type="ChEBI" id="CHEBI:18420"/>
    </cofactor>
</comment>
<dbReference type="GeneID" id="110774775"/>
<keyword evidence="1" id="KW-0067">ATP-binding</keyword>
<keyword evidence="4" id="KW-1185">Reference proteome</keyword>
<reference evidence="4" key="1">
    <citation type="journal article" date="2021" name="Nat. Commun.">
        <title>Genomic analyses provide insights into spinach domestication and the genetic basis of agronomic traits.</title>
        <authorList>
            <person name="Cai X."/>
            <person name="Sun X."/>
            <person name="Xu C."/>
            <person name="Sun H."/>
            <person name="Wang X."/>
            <person name="Ge C."/>
            <person name="Zhang Z."/>
            <person name="Wang Q."/>
            <person name="Fei Z."/>
            <person name="Jiao C."/>
            <person name="Wang Q."/>
        </authorList>
    </citation>
    <scope>NUCLEOTIDE SEQUENCE [LARGE SCALE GENOMIC DNA]</scope>
    <source>
        <strain evidence="4">cv. Varoflay</strain>
    </source>
</reference>
<name>A0ABM3R0P6_SPIOL</name>
<dbReference type="Pfam" id="PF05970">
    <property type="entry name" value="PIF1"/>
    <property type="match status" value="1"/>
</dbReference>
<comment type="catalytic activity">
    <reaction evidence="1">
        <text>ATP + H2O = ADP + phosphate + H(+)</text>
        <dbReference type="Rhea" id="RHEA:13065"/>
        <dbReference type="ChEBI" id="CHEBI:15377"/>
        <dbReference type="ChEBI" id="CHEBI:15378"/>
        <dbReference type="ChEBI" id="CHEBI:30616"/>
        <dbReference type="ChEBI" id="CHEBI:43474"/>
        <dbReference type="ChEBI" id="CHEBI:456216"/>
        <dbReference type="EC" id="5.6.2.3"/>
    </reaction>
</comment>
<keyword evidence="1" id="KW-0378">Hydrolase</keyword>
<evidence type="ECO:0000259" key="3">
    <source>
        <dbReference type="Pfam" id="PF14214"/>
    </source>
</evidence>
<dbReference type="RefSeq" id="XP_056689190.1">
    <property type="nucleotide sequence ID" value="XM_056833212.1"/>
</dbReference>
<dbReference type="InterPro" id="IPR025476">
    <property type="entry name" value="Helitron_helicase-like"/>
</dbReference>
<dbReference type="Pfam" id="PF14214">
    <property type="entry name" value="Helitron_like_N"/>
    <property type="match status" value="1"/>
</dbReference>
<accession>A0ABM3R0P6</accession>
<keyword evidence="1" id="KW-0234">DNA repair</keyword>